<dbReference type="SUPFAM" id="SSF143597">
    <property type="entry name" value="YojJ-like"/>
    <property type="match status" value="1"/>
</dbReference>
<dbReference type="HAMAP" id="MF_01499">
    <property type="entry name" value="DacA"/>
    <property type="match status" value="1"/>
</dbReference>
<dbReference type="PIRSF" id="PIRSF004793">
    <property type="entry name" value="UCP004793"/>
    <property type="match status" value="1"/>
</dbReference>
<dbReference type="Gene3D" id="3.40.1700.10">
    <property type="entry name" value="DNA integrity scanning protein, DisA, N-terminal domain"/>
    <property type="match status" value="1"/>
</dbReference>
<sequence length="297" mass="33491">MAQRISQFFEQYVKGIYFPELRFTDILEILIITFLIYQIMVWIKNTKAWMLMRGILALAGFILMAAILQMHTILWLAKEAAAVMAVAAVVVFQPELRRGLEKLGEKQMLTSMLPFDSKERVRFSDETVDGIVRAVFSMSKVKTGALIVVEQLIQLTEYESTGIQMDCLISSQVLINIFEHNTPLHDGAIIVRNDRIVAATCYLPLSDNMELSKDLGTRHRAAVGMSEVSDAMIVVVSEETGGVSVAQGGRLSRNLTEAELRERFHAIQQRKHSKNPANILVEKLKKGRHDDDKKAEK</sequence>
<evidence type="ECO:0000256" key="7">
    <source>
        <dbReference type="ARBA" id="ARBA00022840"/>
    </source>
</evidence>
<keyword evidence="7 10" id="KW-0067">ATP-binding</keyword>
<feature type="domain" description="DAC" evidence="12">
    <location>
        <begin position="93"/>
        <end position="257"/>
    </location>
</feature>
<keyword evidence="2 10" id="KW-1003">Cell membrane</keyword>
<evidence type="ECO:0000256" key="2">
    <source>
        <dbReference type="ARBA" id="ARBA00022475"/>
    </source>
</evidence>
<gene>
    <name evidence="13" type="primary">cdaA</name>
    <name evidence="10" type="synonym">dacA</name>
    <name evidence="13" type="ORF">OCV65_04680</name>
</gene>
<dbReference type="EC" id="2.7.7.85" evidence="10"/>
<evidence type="ECO:0000256" key="3">
    <source>
        <dbReference type="ARBA" id="ARBA00022679"/>
    </source>
</evidence>
<evidence type="ECO:0000259" key="12">
    <source>
        <dbReference type="PROSITE" id="PS51794"/>
    </source>
</evidence>
<dbReference type="EMBL" id="JAOQJV010000004">
    <property type="protein sequence ID" value="MCU6699530.1"/>
    <property type="molecule type" value="Genomic_DNA"/>
</dbReference>
<evidence type="ECO:0000256" key="5">
    <source>
        <dbReference type="ARBA" id="ARBA00022695"/>
    </source>
</evidence>
<dbReference type="InterPro" id="IPR003390">
    <property type="entry name" value="DNA_integrity_scan_DisA_N"/>
</dbReference>
<evidence type="ECO:0000256" key="4">
    <source>
        <dbReference type="ARBA" id="ARBA00022692"/>
    </source>
</evidence>
<accession>A0ABT2S4K8</accession>
<evidence type="ECO:0000256" key="10">
    <source>
        <dbReference type="HAMAP-Rule" id="MF_01499"/>
    </source>
</evidence>
<keyword evidence="3 10" id="KW-0808">Transferase</keyword>
<dbReference type="PROSITE" id="PS51794">
    <property type="entry name" value="DAC"/>
    <property type="match status" value="1"/>
</dbReference>
<dbReference type="PANTHER" id="PTHR34185:SF1">
    <property type="entry name" value="DIADENYLATE CYCLASE"/>
    <property type="match status" value="1"/>
</dbReference>
<feature type="transmembrane region" description="Helical" evidence="10">
    <location>
        <begin position="50"/>
        <end position="67"/>
    </location>
</feature>
<dbReference type="Proteomes" id="UP001207605">
    <property type="component" value="Unassembled WGS sequence"/>
</dbReference>
<dbReference type="NCBIfam" id="TIGR00159">
    <property type="entry name" value="diadenylate cyclase CdaA"/>
    <property type="match status" value="1"/>
</dbReference>
<evidence type="ECO:0000256" key="9">
    <source>
        <dbReference type="ARBA" id="ARBA00023136"/>
    </source>
</evidence>
<comment type="catalytic activity">
    <reaction evidence="1 10">
        <text>2 ATP = 3',3'-c-di-AMP + 2 diphosphate</text>
        <dbReference type="Rhea" id="RHEA:35655"/>
        <dbReference type="ChEBI" id="CHEBI:30616"/>
        <dbReference type="ChEBI" id="CHEBI:33019"/>
        <dbReference type="ChEBI" id="CHEBI:71500"/>
        <dbReference type="EC" id="2.7.7.85"/>
    </reaction>
</comment>
<comment type="function">
    <text evidence="10">Catalyzes the condensation of 2 ATP molecules into cyclic di-AMP (c-di-AMP), a second messenger used to regulate differing processes in different bacteria.</text>
</comment>
<evidence type="ECO:0000256" key="11">
    <source>
        <dbReference type="SAM" id="MobiDB-lite"/>
    </source>
</evidence>
<dbReference type="InterPro" id="IPR045585">
    <property type="entry name" value="CdaA_N"/>
</dbReference>
<comment type="caution">
    <text evidence="13">The sequence shown here is derived from an EMBL/GenBank/DDBJ whole genome shotgun (WGS) entry which is preliminary data.</text>
</comment>
<proteinExistence type="inferred from homology"/>
<evidence type="ECO:0000313" key="14">
    <source>
        <dbReference type="Proteomes" id="UP001207605"/>
    </source>
</evidence>
<dbReference type="InterPro" id="IPR014046">
    <property type="entry name" value="C-di-AMP_synthase"/>
</dbReference>
<keyword evidence="9 10" id="KW-0472">Membrane</keyword>
<reference evidence="13 14" key="1">
    <citation type="journal article" date="2021" name="ISME Commun">
        <title>Automated analysis of genomic sequences facilitates high-throughput and comprehensive description of bacteria.</title>
        <authorList>
            <person name="Hitch T.C.A."/>
        </authorList>
    </citation>
    <scope>NUCLEOTIDE SEQUENCE [LARGE SCALE GENOMIC DNA]</scope>
    <source>
        <strain evidence="13 14">Sanger_02</strain>
    </source>
</reference>
<keyword evidence="6 10" id="KW-0547">Nucleotide-binding</keyword>
<keyword evidence="14" id="KW-1185">Reference proteome</keyword>
<evidence type="ECO:0000256" key="6">
    <source>
        <dbReference type="ARBA" id="ARBA00022741"/>
    </source>
</evidence>
<keyword evidence="8 10" id="KW-1133">Transmembrane helix</keyword>
<evidence type="ECO:0000256" key="8">
    <source>
        <dbReference type="ARBA" id="ARBA00022989"/>
    </source>
</evidence>
<comment type="caution">
    <text evidence="10">Lacks conserved residue(s) required for the propagation of feature annotation.</text>
</comment>
<organism evidence="13 14">
    <name type="scientific">Dorea ammoniilytica</name>
    <dbReference type="NCBI Taxonomy" id="2981788"/>
    <lineage>
        <taxon>Bacteria</taxon>
        <taxon>Bacillati</taxon>
        <taxon>Bacillota</taxon>
        <taxon>Clostridia</taxon>
        <taxon>Lachnospirales</taxon>
        <taxon>Lachnospiraceae</taxon>
        <taxon>Dorea</taxon>
    </lineage>
</organism>
<dbReference type="Pfam" id="PF19293">
    <property type="entry name" value="CdaA_N"/>
    <property type="match status" value="1"/>
</dbReference>
<protein>
    <recommendedName>
        <fullName evidence="10">Diadenylate cyclase</fullName>
        <shortName evidence="10">DAC</shortName>
        <ecNumber evidence="10">2.7.7.85</ecNumber>
    </recommendedName>
    <alternativeName>
        <fullName evidence="10">Cyclic-di-AMP synthase</fullName>
        <shortName evidence="10">c-di-AMP synthase</shortName>
    </alternativeName>
</protein>
<comment type="similarity">
    <text evidence="10">Belongs to the adenylate cyclase family. DacA/CdaA subfamily.</text>
</comment>
<dbReference type="Pfam" id="PF02457">
    <property type="entry name" value="DAC"/>
    <property type="match status" value="1"/>
</dbReference>
<feature type="region of interest" description="Disordered" evidence="11">
    <location>
        <begin position="268"/>
        <end position="297"/>
    </location>
</feature>
<name>A0ABT2S4K8_9FIRM</name>
<keyword evidence="5 10" id="KW-0548">Nucleotidyltransferase</keyword>
<dbReference type="RefSeq" id="WP_262581105.1">
    <property type="nucleotide sequence ID" value="NZ_JAOQJV010000004.1"/>
</dbReference>
<dbReference type="InterPro" id="IPR034701">
    <property type="entry name" value="CdaA"/>
</dbReference>
<comment type="subunit">
    <text evidence="10">Probably a homodimer.</text>
</comment>
<evidence type="ECO:0000256" key="1">
    <source>
        <dbReference type="ARBA" id="ARBA00000877"/>
    </source>
</evidence>
<dbReference type="PANTHER" id="PTHR34185">
    <property type="entry name" value="DIADENYLATE CYCLASE"/>
    <property type="match status" value="1"/>
</dbReference>
<dbReference type="GO" id="GO:0106408">
    <property type="term" value="F:diadenylate cyclase activity"/>
    <property type="evidence" value="ECO:0007669"/>
    <property type="project" value="UniProtKB-EC"/>
</dbReference>
<dbReference type="InterPro" id="IPR036888">
    <property type="entry name" value="DNA_integrity_DisA_N_sf"/>
</dbReference>
<dbReference type="InterPro" id="IPR050338">
    <property type="entry name" value="DisA"/>
</dbReference>
<keyword evidence="4 10" id="KW-0812">Transmembrane</keyword>
<feature type="transmembrane region" description="Helical" evidence="10">
    <location>
        <begin position="26"/>
        <end position="43"/>
    </location>
</feature>
<feature type="compositionally biased region" description="Basic and acidic residues" evidence="11">
    <location>
        <begin position="282"/>
        <end position="297"/>
    </location>
</feature>
<evidence type="ECO:0000313" key="13">
    <source>
        <dbReference type="EMBL" id="MCU6699530.1"/>
    </source>
</evidence>